<reference evidence="1" key="2">
    <citation type="journal article" date="2021" name="Genome Biol. Evol.">
        <title>Developing a high-quality reference genome for a parasitic bivalve with doubly uniparental inheritance (Bivalvia: Unionida).</title>
        <authorList>
            <person name="Smith C.H."/>
        </authorList>
    </citation>
    <scope>NUCLEOTIDE SEQUENCE</scope>
    <source>
        <strain evidence="1">CHS0354</strain>
        <tissue evidence="1">Mantle</tissue>
    </source>
</reference>
<protein>
    <submittedName>
        <fullName evidence="1">Uncharacterized protein</fullName>
    </submittedName>
</protein>
<reference evidence="1" key="3">
    <citation type="submission" date="2023-05" db="EMBL/GenBank/DDBJ databases">
        <authorList>
            <person name="Smith C.H."/>
        </authorList>
    </citation>
    <scope>NUCLEOTIDE SEQUENCE</scope>
    <source>
        <strain evidence="1">CHS0354</strain>
        <tissue evidence="1">Mantle</tissue>
    </source>
</reference>
<comment type="caution">
    <text evidence="1">The sequence shown here is derived from an EMBL/GenBank/DDBJ whole genome shotgun (WGS) entry which is preliminary data.</text>
</comment>
<dbReference type="EMBL" id="JAEAOA010001828">
    <property type="protein sequence ID" value="KAK3594786.1"/>
    <property type="molecule type" value="Genomic_DNA"/>
</dbReference>
<reference evidence="1" key="1">
    <citation type="journal article" date="2021" name="Genome Biol. Evol.">
        <title>A High-Quality Reference Genome for a Parasitic Bivalve with Doubly Uniparental Inheritance (Bivalvia: Unionida).</title>
        <authorList>
            <person name="Smith C.H."/>
        </authorList>
    </citation>
    <scope>NUCLEOTIDE SEQUENCE</scope>
    <source>
        <strain evidence="1">CHS0354</strain>
    </source>
</reference>
<proteinExistence type="predicted"/>
<dbReference type="Proteomes" id="UP001195483">
    <property type="component" value="Unassembled WGS sequence"/>
</dbReference>
<evidence type="ECO:0000313" key="2">
    <source>
        <dbReference type="Proteomes" id="UP001195483"/>
    </source>
</evidence>
<evidence type="ECO:0000313" key="1">
    <source>
        <dbReference type="EMBL" id="KAK3594786.1"/>
    </source>
</evidence>
<dbReference type="AlphaFoldDB" id="A0AAE0SMM2"/>
<gene>
    <name evidence="1" type="ORF">CHS0354_030734</name>
</gene>
<organism evidence="1 2">
    <name type="scientific">Potamilus streckersoni</name>
    <dbReference type="NCBI Taxonomy" id="2493646"/>
    <lineage>
        <taxon>Eukaryota</taxon>
        <taxon>Metazoa</taxon>
        <taxon>Spiralia</taxon>
        <taxon>Lophotrochozoa</taxon>
        <taxon>Mollusca</taxon>
        <taxon>Bivalvia</taxon>
        <taxon>Autobranchia</taxon>
        <taxon>Heteroconchia</taxon>
        <taxon>Palaeoheterodonta</taxon>
        <taxon>Unionida</taxon>
        <taxon>Unionoidea</taxon>
        <taxon>Unionidae</taxon>
        <taxon>Ambleminae</taxon>
        <taxon>Lampsilini</taxon>
        <taxon>Potamilus</taxon>
    </lineage>
</organism>
<keyword evidence="2" id="KW-1185">Reference proteome</keyword>
<accession>A0AAE0SMM2</accession>
<name>A0AAE0SMM2_9BIVA</name>
<sequence length="171" mass="18749">MTLNHRVVTDNASIRKNNDFVRVVLLPVQESRSSKRLFKNCSQECYFPMAITRAAGTVSGAVHKSISGAVQNGIYCNGVTRKGNRTIVTSLSGYRNRKLGITKTLLHSLLYIGRGLSLLGTTSGKSFSIKGHARKGISQKRYLLIEKKKNDPTQSAVLPLWIALASQTLTS</sequence>